<dbReference type="GO" id="GO:0008168">
    <property type="term" value="F:methyltransferase activity"/>
    <property type="evidence" value="ECO:0007669"/>
    <property type="project" value="TreeGrafter"/>
</dbReference>
<organism evidence="2 3">
    <name type="scientific">Rasamsonia emersonii (strain ATCC 16479 / CBS 393.64 / IMI 116815)</name>
    <dbReference type="NCBI Taxonomy" id="1408163"/>
    <lineage>
        <taxon>Eukaryota</taxon>
        <taxon>Fungi</taxon>
        <taxon>Dikarya</taxon>
        <taxon>Ascomycota</taxon>
        <taxon>Pezizomycotina</taxon>
        <taxon>Eurotiomycetes</taxon>
        <taxon>Eurotiomycetidae</taxon>
        <taxon>Eurotiales</taxon>
        <taxon>Trichocomaceae</taxon>
        <taxon>Rasamsonia</taxon>
    </lineage>
</organism>
<dbReference type="PANTHER" id="PTHR43591">
    <property type="entry name" value="METHYLTRANSFERASE"/>
    <property type="match status" value="1"/>
</dbReference>
<feature type="domain" description="Methyltransferase" evidence="1">
    <location>
        <begin position="130"/>
        <end position="229"/>
    </location>
</feature>
<gene>
    <name evidence="2" type="ORF">T310_4569</name>
</gene>
<dbReference type="Gene3D" id="3.40.50.150">
    <property type="entry name" value="Vaccinia Virus protein VP39"/>
    <property type="match status" value="1"/>
</dbReference>
<dbReference type="AlphaFoldDB" id="A0A0F4YUT8"/>
<dbReference type="STRING" id="1408163.A0A0F4YUT8"/>
<accession>A0A0F4YUT8</accession>
<evidence type="ECO:0000313" key="2">
    <source>
        <dbReference type="EMBL" id="KKA21388.1"/>
    </source>
</evidence>
<dbReference type="Proteomes" id="UP000053958">
    <property type="component" value="Unassembled WGS sequence"/>
</dbReference>
<dbReference type="RefSeq" id="XP_013328000.1">
    <property type="nucleotide sequence ID" value="XM_013472546.1"/>
</dbReference>
<keyword evidence="3" id="KW-1185">Reference proteome</keyword>
<dbReference type="CDD" id="cd02440">
    <property type="entry name" value="AdoMet_MTases"/>
    <property type="match status" value="1"/>
</dbReference>
<dbReference type="PANTHER" id="PTHR43591:SF100">
    <property type="entry name" value="SAM BINDING MOTIF CONTAINING PROTEIN (AFU_ORTHOLOGUE AFUA_4G12760)"/>
    <property type="match status" value="1"/>
</dbReference>
<dbReference type="EMBL" id="LASV01000186">
    <property type="protein sequence ID" value="KKA21388.1"/>
    <property type="molecule type" value="Genomic_DNA"/>
</dbReference>
<dbReference type="SUPFAM" id="SSF53335">
    <property type="entry name" value="S-adenosyl-L-methionine-dependent methyltransferases"/>
    <property type="match status" value="1"/>
</dbReference>
<comment type="caution">
    <text evidence="2">The sequence shown here is derived from an EMBL/GenBank/DDBJ whole genome shotgun (WGS) entry which is preliminary data.</text>
</comment>
<proteinExistence type="predicted"/>
<reference evidence="2 3" key="1">
    <citation type="submission" date="2015-04" db="EMBL/GenBank/DDBJ databases">
        <authorList>
            <person name="Heijne W.H."/>
            <person name="Fedorova N.D."/>
            <person name="Nierman W.C."/>
            <person name="Vollebregt A.W."/>
            <person name="Zhao Z."/>
            <person name="Wu L."/>
            <person name="Kumar M."/>
            <person name="Stam H."/>
            <person name="van den Berg M.A."/>
            <person name="Pel H.J."/>
        </authorList>
    </citation>
    <scope>NUCLEOTIDE SEQUENCE [LARGE SCALE GENOMIC DNA]</scope>
    <source>
        <strain evidence="2 3">CBS 393.64</strain>
    </source>
</reference>
<sequence>MQVNMPPPSSESLTSNMGIFIPPSVSHLGTPYNTDQKNPSIQSVATMASATSGGLTAASSSSLSSATDYTTHPFAKINDRTYLRDPDNPYPLPCDLPEIHRQTLRTMTLIRVFGAPFCAPQLEKNPPRRVLELACGSGLWSSICHEYFARDGHTDISFTGVDITPLAPDLRKRGVNWQFKRHDLRKPTLPFPSEHFDFVFIKDAGLCQSATAQQAELLSEPLRVLKRGGILEVWDSDHVFRSLLPNPTPAPGLAEKDQGQANATATYTISPATPFTKAQNKYLQDYNTWVERAFERRKLSPMPCATISMSFTTEADSFQSVGSRRIAIPLGEIRWEREGQNQNARKPLTAEQLSIRRTALLTVIQMIEAMEPILMEASGKSRDEWDRWWAGMTADFLQKNGLASGECLEIGAWWGQKKK</sequence>
<protein>
    <submittedName>
        <fullName evidence="2">SAM binding motif containing protein</fullName>
    </submittedName>
</protein>
<dbReference type="GeneID" id="25316917"/>
<dbReference type="OrthoDB" id="5538558at2759"/>
<dbReference type="InterPro" id="IPR041698">
    <property type="entry name" value="Methyltransf_25"/>
</dbReference>
<dbReference type="Pfam" id="PF13649">
    <property type="entry name" value="Methyltransf_25"/>
    <property type="match status" value="1"/>
</dbReference>
<dbReference type="InterPro" id="IPR029063">
    <property type="entry name" value="SAM-dependent_MTases_sf"/>
</dbReference>
<evidence type="ECO:0000313" key="3">
    <source>
        <dbReference type="Proteomes" id="UP000053958"/>
    </source>
</evidence>
<name>A0A0F4YUT8_RASE3</name>
<evidence type="ECO:0000259" key="1">
    <source>
        <dbReference type="Pfam" id="PF13649"/>
    </source>
</evidence>